<dbReference type="EC" id="2.7.1.24" evidence="3"/>
<dbReference type="EMBL" id="UOED01000092">
    <property type="protein sequence ID" value="VAV94563.1"/>
    <property type="molecule type" value="Genomic_DNA"/>
</dbReference>
<dbReference type="GO" id="GO:0005524">
    <property type="term" value="F:ATP binding"/>
    <property type="evidence" value="ECO:0007669"/>
    <property type="project" value="UniProtKB-KW"/>
</dbReference>
<dbReference type="InterPro" id="IPR001977">
    <property type="entry name" value="Depp_CoAkinase"/>
</dbReference>
<dbReference type="Gene3D" id="3.40.50.300">
    <property type="entry name" value="P-loop containing nucleotide triphosphate hydrolases"/>
    <property type="match status" value="1"/>
</dbReference>
<keyword evidence="2" id="KW-0067">ATP-binding</keyword>
<dbReference type="SUPFAM" id="SSF52540">
    <property type="entry name" value="P-loop containing nucleoside triphosphate hydrolases"/>
    <property type="match status" value="1"/>
</dbReference>
<dbReference type="InterPro" id="IPR027417">
    <property type="entry name" value="P-loop_NTPase"/>
</dbReference>
<protein>
    <submittedName>
        <fullName evidence="3">Dephospho-CoA kinase</fullName>
        <ecNumber evidence="3">2.7.1.24</ecNumber>
    </submittedName>
</protein>
<proteinExistence type="inferred from homology"/>
<dbReference type="NCBIfam" id="TIGR00152">
    <property type="entry name" value="dephospho-CoA kinase"/>
    <property type="match status" value="1"/>
</dbReference>
<dbReference type="GO" id="GO:0004140">
    <property type="term" value="F:dephospho-CoA kinase activity"/>
    <property type="evidence" value="ECO:0007669"/>
    <property type="project" value="UniProtKB-EC"/>
</dbReference>
<reference evidence="3" key="1">
    <citation type="submission" date="2018-06" db="EMBL/GenBank/DDBJ databases">
        <authorList>
            <person name="Zhirakovskaya E."/>
        </authorList>
    </citation>
    <scope>NUCLEOTIDE SEQUENCE</scope>
</reference>
<evidence type="ECO:0000256" key="1">
    <source>
        <dbReference type="ARBA" id="ARBA00022741"/>
    </source>
</evidence>
<dbReference type="GO" id="GO:0015937">
    <property type="term" value="P:coenzyme A biosynthetic process"/>
    <property type="evidence" value="ECO:0007669"/>
    <property type="project" value="InterPro"/>
</dbReference>
<keyword evidence="3" id="KW-0418">Kinase</keyword>
<dbReference type="CDD" id="cd02022">
    <property type="entry name" value="DPCK"/>
    <property type="match status" value="1"/>
</dbReference>
<name>A0A3B0SE25_9ZZZZ</name>
<keyword evidence="1" id="KW-0547">Nucleotide-binding</keyword>
<evidence type="ECO:0000256" key="2">
    <source>
        <dbReference type="ARBA" id="ARBA00022840"/>
    </source>
</evidence>
<dbReference type="PROSITE" id="PS51219">
    <property type="entry name" value="DPCK"/>
    <property type="match status" value="1"/>
</dbReference>
<dbReference type="PANTHER" id="PTHR10695:SF46">
    <property type="entry name" value="BIFUNCTIONAL COENZYME A SYNTHASE-RELATED"/>
    <property type="match status" value="1"/>
</dbReference>
<dbReference type="Pfam" id="PF01121">
    <property type="entry name" value="CoaE"/>
    <property type="match status" value="1"/>
</dbReference>
<dbReference type="AlphaFoldDB" id="A0A3B0SE25"/>
<gene>
    <name evidence="3" type="ORF">MNBD_ALPHA02-678</name>
</gene>
<accession>A0A3B0SE25</accession>
<organism evidence="3">
    <name type="scientific">hydrothermal vent metagenome</name>
    <dbReference type="NCBI Taxonomy" id="652676"/>
    <lineage>
        <taxon>unclassified sequences</taxon>
        <taxon>metagenomes</taxon>
        <taxon>ecological metagenomes</taxon>
    </lineage>
</organism>
<dbReference type="HAMAP" id="MF_00376">
    <property type="entry name" value="Dephospho_CoA_kinase"/>
    <property type="match status" value="1"/>
</dbReference>
<sequence length="199" mass="22057">MSDKNPKIIGLTGSIGMGKSETAKIFERANIPVFDSDAAVHDLMAKNGAALESIEKTFPGVSGPDGIDRVALGARVFGNTEALQKLESILHPMVSDRQQAFFRQKQDHDLVVMDVPLLFEKGGEKNCNYVVVVTAPAEIQRQRVLARPHMTVEKFEQILAKQMPDKEKRQRADFIVYTDQGISHAEQQVAEIITKIRTG</sequence>
<evidence type="ECO:0000313" key="3">
    <source>
        <dbReference type="EMBL" id="VAV94563.1"/>
    </source>
</evidence>
<dbReference type="PANTHER" id="PTHR10695">
    <property type="entry name" value="DEPHOSPHO-COA KINASE-RELATED"/>
    <property type="match status" value="1"/>
</dbReference>
<keyword evidence="3" id="KW-0808">Transferase</keyword>